<dbReference type="FunFam" id="4.10.1240.50:FF:000001">
    <property type="entry name" value="Metastasis-associated 1 family, member 3"/>
    <property type="match status" value="1"/>
</dbReference>
<keyword evidence="5 12" id="KW-0863">Zinc-finger</keyword>
<keyword evidence="3" id="KW-0597">Phosphoprotein</keyword>
<keyword evidence="2" id="KW-1017">Isopeptide bond</keyword>
<comment type="subcellular location">
    <subcellularLocation>
        <location evidence="1">Nucleus</location>
    </subcellularLocation>
</comment>
<comment type="similarity">
    <text evidence="11">Belongs to the metastasis-associated protein family.</text>
</comment>
<dbReference type="GO" id="GO:0042826">
    <property type="term" value="F:histone deacetylase binding"/>
    <property type="evidence" value="ECO:0007669"/>
    <property type="project" value="TreeGrafter"/>
</dbReference>
<name>A0A226EQB2_FOLCA</name>
<feature type="compositionally biased region" description="Low complexity" evidence="13">
    <location>
        <begin position="699"/>
        <end position="713"/>
    </location>
</feature>
<dbReference type="InterPro" id="IPR009057">
    <property type="entry name" value="Homeodomain-like_sf"/>
</dbReference>
<evidence type="ECO:0000256" key="10">
    <source>
        <dbReference type="ARBA" id="ARBA00023242"/>
    </source>
</evidence>
<dbReference type="InterPro" id="IPR013087">
    <property type="entry name" value="Znf_C2H2_type"/>
</dbReference>
<feature type="domain" description="ELM2" evidence="16">
    <location>
        <begin position="174"/>
        <end position="286"/>
    </location>
</feature>
<dbReference type="AlphaFoldDB" id="A0A226EQB2"/>
<dbReference type="PROSITE" id="PS00028">
    <property type="entry name" value="ZINC_FINGER_C2H2_1"/>
    <property type="match status" value="1"/>
</dbReference>
<dbReference type="InterPro" id="IPR035170">
    <property type="entry name" value="MTA1_R1"/>
</dbReference>
<keyword evidence="6" id="KW-0862">Zinc</keyword>
<comment type="caution">
    <text evidence="18">The sequence shown here is derived from an EMBL/GenBank/DDBJ whole genome shotgun (WGS) entry which is preliminary data.</text>
</comment>
<dbReference type="GO" id="GO:0003713">
    <property type="term" value="F:transcription coactivator activity"/>
    <property type="evidence" value="ECO:0007669"/>
    <property type="project" value="TreeGrafter"/>
</dbReference>
<evidence type="ECO:0000256" key="3">
    <source>
        <dbReference type="ARBA" id="ARBA00022553"/>
    </source>
</evidence>
<evidence type="ECO:0000256" key="6">
    <source>
        <dbReference type="ARBA" id="ARBA00022833"/>
    </source>
</evidence>
<feature type="region of interest" description="Disordered" evidence="13">
    <location>
        <begin position="675"/>
        <end position="715"/>
    </location>
</feature>
<gene>
    <name evidence="18" type="ORF">Fcan01_05979</name>
</gene>
<evidence type="ECO:0000256" key="7">
    <source>
        <dbReference type="ARBA" id="ARBA00022843"/>
    </source>
</evidence>
<dbReference type="SMART" id="SM00717">
    <property type="entry name" value="SANT"/>
    <property type="match status" value="1"/>
</dbReference>
<protein>
    <submittedName>
        <fullName evidence="18">Metastasis-associated protein MTA1</fullName>
    </submittedName>
</protein>
<keyword evidence="19" id="KW-1185">Reference proteome</keyword>
<dbReference type="Pfam" id="PF01426">
    <property type="entry name" value="BAH"/>
    <property type="match status" value="1"/>
</dbReference>
<dbReference type="PROSITE" id="PS51156">
    <property type="entry name" value="ELM2"/>
    <property type="match status" value="1"/>
</dbReference>
<evidence type="ECO:0000256" key="1">
    <source>
        <dbReference type="ARBA" id="ARBA00004123"/>
    </source>
</evidence>
<dbReference type="EMBL" id="LNIX01000002">
    <property type="protein sequence ID" value="OXA59815.1"/>
    <property type="molecule type" value="Genomic_DNA"/>
</dbReference>
<dbReference type="GO" id="GO:0000122">
    <property type="term" value="P:negative regulation of transcription by RNA polymerase II"/>
    <property type="evidence" value="ECO:0007669"/>
    <property type="project" value="TreeGrafter"/>
</dbReference>
<reference evidence="18 19" key="1">
    <citation type="submission" date="2015-12" db="EMBL/GenBank/DDBJ databases">
        <title>The genome of Folsomia candida.</title>
        <authorList>
            <person name="Faddeeva A."/>
            <person name="Derks M.F."/>
            <person name="Anvar Y."/>
            <person name="Smit S."/>
            <person name="Van Straalen N."/>
            <person name="Roelofs D."/>
        </authorList>
    </citation>
    <scope>NUCLEOTIDE SEQUENCE [LARGE SCALE GENOMIC DNA]</scope>
    <source>
        <strain evidence="18 19">VU population</strain>
        <tissue evidence="18">Whole body</tissue>
    </source>
</reference>
<evidence type="ECO:0000256" key="4">
    <source>
        <dbReference type="ARBA" id="ARBA00022723"/>
    </source>
</evidence>
<evidence type="ECO:0000256" key="5">
    <source>
        <dbReference type="ARBA" id="ARBA00022771"/>
    </source>
</evidence>
<dbReference type="PANTHER" id="PTHR10865:SF29">
    <property type="entry name" value="METASTASIS ASSOCIATED 1-LIKE, ISOFORM D"/>
    <property type="match status" value="1"/>
</dbReference>
<feature type="domain" description="BAH" evidence="15">
    <location>
        <begin position="31"/>
        <end position="173"/>
    </location>
</feature>
<dbReference type="SUPFAM" id="SSF46689">
    <property type="entry name" value="Homeodomain-like"/>
    <property type="match status" value="1"/>
</dbReference>
<dbReference type="PROSITE" id="PS51038">
    <property type="entry name" value="BAH"/>
    <property type="match status" value="1"/>
</dbReference>
<dbReference type="InterPro" id="IPR000949">
    <property type="entry name" value="ELM2_dom"/>
</dbReference>
<dbReference type="Pfam" id="PF01448">
    <property type="entry name" value="ELM2"/>
    <property type="match status" value="1"/>
</dbReference>
<evidence type="ECO:0000256" key="11">
    <source>
        <dbReference type="ARBA" id="ARBA00093454"/>
    </source>
</evidence>
<evidence type="ECO:0000256" key="8">
    <source>
        <dbReference type="ARBA" id="ARBA00022990"/>
    </source>
</evidence>
<dbReference type="GO" id="GO:0008270">
    <property type="term" value="F:zinc ion binding"/>
    <property type="evidence" value="ECO:0007669"/>
    <property type="project" value="UniProtKB-KW"/>
</dbReference>
<dbReference type="OMA" id="PFWPINV"/>
<accession>A0A226EQB2</accession>
<dbReference type="InterPro" id="IPR001025">
    <property type="entry name" value="BAH_dom"/>
</dbReference>
<dbReference type="PANTHER" id="PTHR10865">
    <property type="entry name" value="METASTASIS-ASSOCIATED PROTEIN AND MESODERM INDUCTION EARLY RESPONSE PROTEIN"/>
    <property type="match status" value="1"/>
</dbReference>
<evidence type="ECO:0000313" key="19">
    <source>
        <dbReference type="Proteomes" id="UP000198287"/>
    </source>
</evidence>
<dbReference type="SMART" id="SM00401">
    <property type="entry name" value="ZnF_GATA"/>
    <property type="match status" value="1"/>
</dbReference>
<dbReference type="GO" id="GO:0016581">
    <property type="term" value="C:NuRD complex"/>
    <property type="evidence" value="ECO:0007669"/>
    <property type="project" value="TreeGrafter"/>
</dbReference>
<evidence type="ECO:0000259" key="15">
    <source>
        <dbReference type="PROSITE" id="PS51038"/>
    </source>
</evidence>
<dbReference type="CDD" id="cd04709">
    <property type="entry name" value="BAH_MTA"/>
    <property type="match status" value="1"/>
</dbReference>
<evidence type="ECO:0000259" key="16">
    <source>
        <dbReference type="PROSITE" id="PS51156"/>
    </source>
</evidence>
<evidence type="ECO:0000256" key="12">
    <source>
        <dbReference type="PROSITE-ProRule" id="PRU00042"/>
    </source>
</evidence>
<dbReference type="STRING" id="158441.A0A226EQB2"/>
<dbReference type="PROSITE" id="PS50157">
    <property type="entry name" value="ZINC_FINGER_C2H2_2"/>
    <property type="match status" value="1"/>
</dbReference>
<dbReference type="Pfam" id="PF17226">
    <property type="entry name" value="MTA_R1"/>
    <property type="match status" value="1"/>
</dbReference>
<evidence type="ECO:0000259" key="17">
    <source>
        <dbReference type="PROSITE" id="PS51293"/>
    </source>
</evidence>
<dbReference type="InterPro" id="IPR043151">
    <property type="entry name" value="BAH_sf"/>
</dbReference>
<dbReference type="FunFam" id="1.10.10.60:FF:000012">
    <property type="entry name" value="Metastasis-associated 1 family, member 3"/>
    <property type="match status" value="1"/>
</dbReference>
<dbReference type="Pfam" id="PF00249">
    <property type="entry name" value="Myb_DNA-binding"/>
    <property type="match status" value="1"/>
</dbReference>
<evidence type="ECO:0000256" key="9">
    <source>
        <dbReference type="ARBA" id="ARBA00023125"/>
    </source>
</evidence>
<evidence type="ECO:0000259" key="14">
    <source>
        <dbReference type="PROSITE" id="PS50157"/>
    </source>
</evidence>
<feature type="domain" description="C2H2-type" evidence="14">
    <location>
        <begin position="488"/>
        <end position="513"/>
    </location>
</feature>
<organism evidence="18 19">
    <name type="scientific">Folsomia candida</name>
    <name type="common">Springtail</name>
    <dbReference type="NCBI Taxonomy" id="158441"/>
    <lineage>
        <taxon>Eukaryota</taxon>
        <taxon>Metazoa</taxon>
        <taxon>Ecdysozoa</taxon>
        <taxon>Arthropoda</taxon>
        <taxon>Hexapoda</taxon>
        <taxon>Collembola</taxon>
        <taxon>Entomobryomorpha</taxon>
        <taxon>Isotomoidea</taxon>
        <taxon>Isotomidae</taxon>
        <taxon>Proisotominae</taxon>
        <taxon>Folsomia</taxon>
    </lineage>
</organism>
<dbReference type="GO" id="GO:0003714">
    <property type="term" value="F:transcription corepressor activity"/>
    <property type="evidence" value="ECO:0007669"/>
    <property type="project" value="TreeGrafter"/>
</dbReference>
<proteinExistence type="inferred from homology"/>
<dbReference type="GO" id="GO:0043565">
    <property type="term" value="F:sequence-specific DNA binding"/>
    <property type="evidence" value="ECO:0007669"/>
    <property type="project" value="InterPro"/>
</dbReference>
<dbReference type="InterPro" id="IPR040138">
    <property type="entry name" value="MIER/MTA"/>
</dbReference>
<dbReference type="Proteomes" id="UP000198287">
    <property type="component" value="Unassembled WGS sequence"/>
</dbReference>
<dbReference type="InterPro" id="IPR001005">
    <property type="entry name" value="SANT/Myb"/>
</dbReference>
<evidence type="ECO:0000256" key="2">
    <source>
        <dbReference type="ARBA" id="ARBA00022499"/>
    </source>
</evidence>
<keyword evidence="10" id="KW-0539">Nucleus</keyword>
<keyword evidence="8" id="KW-0007">Acetylation</keyword>
<dbReference type="GO" id="GO:0003682">
    <property type="term" value="F:chromatin binding"/>
    <property type="evidence" value="ECO:0007669"/>
    <property type="project" value="InterPro"/>
</dbReference>
<dbReference type="PROSITE" id="PS51293">
    <property type="entry name" value="SANT"/>
    <property type="match status" value="1"/>
</dbReference>
<dbReference type="CDD" id="cd11661">
    <property type="entry name" value="SANT_MTA3_like"/>
    <property type="match status" value="1"/>
</dbReference>
<keyword evidence="9" id="KW-0238">DNA-binding</keyword>
<evidence type="ECO:0000256" key="13">
    <source>
        <dbReference type="SAM" id="MobiDB-lite"/>
    </source>
</evidence>
<keyword evidence="7" id="KW-0832">Ubl conjugation</keyword>
<keyword evidence="4" id="KW-0479">Metal-binding</keyword>
<dbReference type="InterPro" id="IPR017884">
    <property type="entry name" value="SANT_dom"/>
</dbReference>
<dbReference type="Gene3D" id="2.30.30.490">
    <property type="match status" value="1"/>
</dbReference>
<dbReference type="Gene3D" id="4.10.1240.50">
    <property type="match status" value="1"/>
</dbReference>
<evidence type="ECO:0000313" key="18">
    <source>
        <dbReference type="EMBL" id="OXA59815.1"/>
    </source>
</evidence>
<sequence length="830" mass="93203">MDYKKVHNSFKKEFRIVGEEESPQSLMTSNNMYRIGDYVFFEAAPTLPYQIRRIEELNKTPNGNVEAKTMCFFRRKDLPQSLTMLADRHYSALEEDEWKDRDGLSTKQKHLLKHRELFLSRQIETLPATQIRGKCSVTLLNETESLLSYLNKDDTFFYSLVYDPQQKTLLADRGEIRVGQRYQAESVKPRLKEGESDERELTEMETMIWTPEHGLTDKQIDQFLVISRSVGTFARSLDSSSSIKQPSLHMSAAAASRDVTLFHAMDTLHKYSYDVSSAVSALVPSSGPVLCRDEMEEWSASEANLFEEALEKYGKDFTDIRSDFLPWKTLKNIVEYYYMWKTTDRYVQQKRVKAAEAESKLKQIFIPNYNKPNPAALSSKGMMNGNGEQLIPGKPCESCSSAMSIQWFAWTGPTGAQARLCNPCWNYWRKYGGFKIANKSLTDGEIEMTKKPKVDPPSDDGEAPVDLGSIASSIPVERSLGLLQTRVHRCAVAGCGKDFKMKNQLARHYAASHGFSMRSGSPRPVMKTRTAFYLHTTPMTRVSRRICSDILKTRHATRSPFWPINVMLVKQECQLRVNGKTSEELKPLVNGRTRKSAGASVTEVSYKLGQSDRSNPEWLLLTEKGKIPQPEKIAYPKPPKAPDGTLIYERVPDKQICVSVNSISPSSHLKRRGYEELNGIDGPPTKRLAWDPTANPTAPRSNSRGGSPSPLSSQHLPATAAMNYRTVMNHLNGNKAKMTAVTRIGSRKQIISWMDAPDDLYFVSNSETKKVRRLLSTSELRRLARSPTKKSSNKALSDSASSVTVMPAAAAALAASALVIPPPSRSPMST</sequence>
<dbReference type="OrthoDB" id="2193595at2759"/>
<dbReference type="InterPro" id="IPR000679">
    <property type="entry name" value="Znf_GATA"/>
</dbReference>
<dbReference type="FunFam" id="2.30.30.490:FF:000001">
    <property type="entry name" value="Metastasis-associated 1 family, member 3"/>
    <property type="match status" value="1"/>
</dbReference>
<feature type="domain" description="SANT" evidence="17">
    <location>
        <begin position="293"/>
        <end position="345"/>
    </location>
</feature>
<dbReference type="SMART" id="SM01189">
    <property type="entry name" value="ELM2"/>
    <property type="match status" value="1"/>
</dbReference>
<dbReference type="SMART" id="SM00439">
    <property type="entry name" value="BAH"/>
    <property type="match status" value="1"/>
</dbReference>
<dbReference type="Gene3D" id="1.10.10.60">
    <property type="entry name" value="Homeodomain-like"/>
    <property type="match status" value="1"/>
</dbReference>
<dbReference type="CDD" id="cd00202">
    <property type="entry name" value="ZnF_GATA"/>
    <property type="match status" value="1"/>
</dbReference>